<sequence length="145" mass="15578">MRKIASVLAAVGVAGVSLVAAEGAANAACRADYACMYSASNYTGLKREDFSSRTNWGQITYNGSSVALYRGDGSQLNVSSMQNRDPNSYIAVYYNSGHRGACFRIRPNGNVPNFQTIRLSIGGDANDRMNSHKFNPTNCTGTIYG</sequence>
<dbReference type="Proteomes" id="UP000199682">
    <property type="component" value="Unassembled WGS sequence"/>
</dbReference>
<name>A0A1G8SF89_9PSEU</name>
<proteinExistence type="predicted"/>
<accession>A0A1G8SF89</accession>
<evidence type="ECO:0000313" key="2">
    <source>
        <dbReference type="EMBL" id="SDJ27360.1"/>
    </source>
</evidence>
<feature type="chain" id="PRO_5038522221" description="Peptidase inhibitor family I36" evidence="1">
    <location>
        <begin position="21"/>
        <end position="145"/>
    </location>
</feature>
<dbReference type="RefSeq" id="WP_090004331.1">
    <property type="nucleotide sequence ID" value="NZ_FNET01000001.1"/>
</dbReference>
<keyword evidence="1" id="KW-0732">Signal</keyword>
<protein>
    <recommendedName>
        <fullName evidence="4">Peptidase inhibitor family I36</fullName>
    </recommendedName>
</protein>
<dbReference type="EMBL" id="FNET01000001">
    <property type="protein sequence ID" value="SDJ27360.1"/>
    <property type="molecule type" value="Genomic_DNA"/>
</dbReference>
<gene>
    <name evidence="2" type="ORF">SAMN04488074_101951</name>
</gene>
<evidence type="ECO:0000313" key="3">
    <source>
        <dbReference type="Proteomes" id="UP000199682"/>
    </source>
</evidence>
<feature type="signal peptide" evidence="1">
    <location>
        <begin position="1"/>
        <end position="20"/>
    </location>
</feature>
<dbReference type="Gene3D" id="2.60.20.10">
    <property type="entry name" value="Crystallins"/>
    <property type="match status" value="1"/>
</dbReference>
<dbReference type="Pfam" id="PF03995">
    <property type="entry name" value="Inhibitor_I36"/>
    <property type="match status" value="1"/>
</dbReference>
<organism evidence="2 3">
    <name type="scientific">Lentzea albidocapillata subsp. violacea</name>
    <dbReference type="NCBI Taxonomy" id="128104"/>
    <lineage>
        <taxon>Bacteria</taxon>
        <taxon>Bacillati</taxon>
        <taxon>Actinomycetota</taxon>
        <taxon>Actinomycetes</taxon>
        <taxon>Pseudonocardiales</taxon>
        <taxon>Pseudonocardiaceae</taxon>
        <taxon>Lentzea</taxon>
    </lineage>
</organism>
<reference evidence="3" key="1">
    <citation type="submission" date="2016-10" db="EMBL/GenBank/DDBJ databases">
        <authorList>
            <person name="Varghese N."/>
            <person name="Submissions S."/>
        </authorList>
    </citation>
    <scope>NUCLEOTIDE SEQUENCE [LARGE SCALE GENOMIC DNA]</scope>
    <source>
        <strain evidence="3">DSM 44796</strain>
    </source>
</reference>
<evidence type="ECO:0008006" key="4">
    <source>
        <dbReference type="Google" id="ProtNLM"/>
    </source>
</evidence>
<dbReference type="AlphaFoldDB" id="A0A1G8SF89"/>
<evidence type="ECO:0000256" key="1">
    <source>
        <dbReference type="SAM" id="SignalP"/>
    </source>
</evidence>